<dbReference type="Gene3D" id="3.10.180.10">
    <property type="entry name" value="2,3-Dihydroxybiphenyl 1,2-Dioxygenase, domain 1"/>
    <property type="match status" value="1"/>
</dbReference>
<evidence type="ECO:0000313" key="5">
    <source>
        <dbReference type="EMBL" id="UUD63545.1"/>
    </source>
</evidence>
<keyword evidence="3" id="KW-0046">Antibiotic resistance</keyword>
<dbReference type="InterPro" id="IPR000335">
    <property type="entry name" value="Bleomycin-R"/>
</dbReference>
<evidence type="ECO:0000256" key="1">
    <source>
        <dbReference type="ARBA" id="ARBA00011051"/>
    </source>
</evidence>
<dbReference type="RefSeq" id="WP_070883806.1">
    <property type="nucleotide sequence ID" value="NZ_CP076114.1"/>
</dbReference>
<dbReference type="InterPro" id="IPR004360">
    <property type="entry name" value="Glyas_Fos-R_dOase_dom"/>
</dbReference>
<dbReference type="EMBL" id="CP076114">
    <property type="protein sequence ID" value="UUD63545.1"/>
    <property type="molecule type" value="Genomic_DNA"/>
</dbReference>
<dbReference type="InterPro" id="IPR029068">
    <property type="entry name" value="Glyas_Bleomycin-R_OHBP_Dase"/>
</dbReference>
<proteinExistence type="inferred from homology"/>
<accession>A0ABY5J7C6</accession>
<organism evidence="5 6">
    <name type="scientific">Phytopseudomonas seleniipraecipitans</name>
    <dbReference type="NCBI Taxonomy" id="640205"/>
    <lineage>
        <taxon>Bacteria</taxon>
        <taxon>Pseudomonadati</taxon>
        <taxon>Pseudomonadota</taxon>
        <taxon>Gammaproteobacteria</taxon>
        <taxon>Pseudomonadales</taxon>
        <taxon>Pseudomonadaceae</taxon>
        <taxon>Phytopseudomonas</taxon>
    </lineage>
</organism>
<comment type="similarity">
    <text evidence="1">Belongs to the bleomycin resistance protein family.</text>
</comment>
<name>A0ABY5J7C6_9GAMM</name>
<evidence type="ECO:0000259" key="4">
    <source>
        <dbReference type="PROSITE" id="PS51819"/>
    </source>
</evidence>
<protein>
    <recommendedName>
        <fullName evidence="2">Bleomycin resistance protein</fullName>
    </recommendedName>
</protein>
<dbReference type="PROSITE" id="PS51819">
    <property type="entry name" value="VOC"/>
    <property type="match status" value="1"/>
</dbReference>
<dbReference type="InterPro" id="IPR037523">
    <property type="entry name" value="VOC_core"/>
</dbReference>
<sequence length="147" mass="16579">MLNRSKLVPELMVTDLGKSLEFWVACLGFTIAYQRADEGFAYLDLDGAQIMLEQINPLAGQWVTGPLNLPLGRGLNLQIDVRSVQPIIEKLEQAGRALFRDCKDAWYTAEESEVGQREFLVQDPDGYLVRLVERLGVRDRQTATPAR</sequence>
<dbReference type="Proteomes" id="UP000887421">
    <property type="component" value="Chromosome"/>
</dbReference>
<evidence type="ECO:0000256" key="2">
    <source>
        <dbReference type="ARBA" id="ARBA00021572"/>
    </source>
</evidence>
<dbReference type="SUPFAM" id="SSF54593">
    <property type="entry name" value="Glyoxalase/Bleomycin resistance protein/Dihydroxybiphenyl dioxygenase"/>
    <property type="match status" value="1"/>
</dbReference>
<keyword evidence="6" id="KW-1185">Reference proteome</keyword>
<dbReference type="Pfam" id="PF00903">
    <property type="entry name" value="Glyoxalase"/>
    <property type="match status" value="1"/>
</dbReference>
<evidence type="ECO:0000256" key="3">
    <source>
        <dbReference type="ARBA" id="ARBA00023251"/>
    </source>
</evidence>
<gene>
    <name evidence="5" type="ORF">D16iCDA_17975</name>
</gene>
<evidence type="ECO:0000313" key="6">
    <source>
        <dbReference type="Proteomes" id="UP000887421"/>
    </source>
</evidence>
<dbReference type="CDD" id="cd08349">
    <property type="entry name" value="BLMA_like"/>
    <property type="match status" value="1"/>
</dbReference>
<feature type="domain" description="VOC" evidence="4">
    <location>
        <begin position="4"/>
        <end position="134"/>
    </location>
</feature>
<reference evidence="5" key="1">
    <citation type="submission" date="2021-05" db="EMBL/GenBank/DDBJ databases">
        <title>Complete genome sequence of Pseudomonas seleniipraecipitans strain D1-6.</title>
        <authorList>
            <person name="Lafi F."/>
            <person name="Eida A."/>
            <person name="Alam I."/>
            <person name="Hert H."/>
            <person name="Saad M."/>
        </authorList>
    </citation>
    <scope>NUCLEOTIDE SEQUENCE</scope>
    <source>
        <strain evidence="5">D1-6</strain>
    </source>
</reference>